<feature type="signal peptide" evidence="5">
    <location>
        <begin position="1"/>
        <end position="28"/>
    </location>
</feature>
<keyword evidence="3 4" id="KW-0326">Glycosidase</keyword>
<keyword evidence="2 4" id="KW-0378">Hydrolase</keyword>
<feature type="chain" id="PRO_5024366111" description="Glycoside hydrolase family 5 domain-containing protein" evidence="5">
    <location>
        <begin position="29"/>
        <end position="540"/>
    </location>
</feature>
<organism evidence="7 8">
    <name type="scientific">Asparagus officinalis</name>
    <name type="common">Garden asparagus</name>
    <dbReference type="NCBI Taxonomy" id="4686"/>
    <lineage>
        <taxon>Eukaryota</taxon>
        <taxon>Viridiplantae</taxon>
        <taxon>Streptophyta</taxon>
        <taxon>Embryophyta</taxon>
        <taxon>Tracheophyta</taxon>
        <taxon>Spermatophyta</taxon>
        <taxon>Magnoliopsida</taxon>
        <taxon>Liliopsida</taxon>
        <taxon>Asparagales</taxon>
        <taxon>Asparagaceae</taxon>
        <taxon>Asparagoideae</taxon>
        <taxon>Asparagus</taxon>
    </lineage>
</organism>
<accession>A0A5P1E8F3</accession>
<evidence type="ECO:0000256" key="2">
    <source>
        <dbReference type="ARBA" id="ARBA00022801"/>
    </source>
</evidence>
<protein>
    <recommendedName>
        <fullName evidence="6">Glycoside hydrolase family 5 domain-containing protein</fullName>
    </recommendedName>
</protein>
<dbReference type="InterPro" id="IPR035992">
    <property type="entry name" value="Ricin_B-like_lectins"/>
</dbReference>
<dbReference type="PANTHER" id="PTHR31263">
    <property type="entry name" value="CELLULASE FAMILY PROTEIN (AFU_ORTHOLOGUE AFUA_5G14560)"/>
    <property type="match status" value="1"/>
</dbReference>
<keyword evidence="5" id="KW-0732">Signal</keyword>
<reference evidence="8" key="1">
    <citation type="journal article" date="2017" name="Nat. Commun.">
        <title>The asparagus genome sheds light on the origin and evolution of a young Y chromosome.</title>
        <authorList>
            <person name="Harkess A."/>
            <person name="Zhou J."/>
            <person name="Xu C."/>
            <person name="Bowers J.E."/>
            <person name="Van der Hulst R."/>
            <person name="Ayyampalayam S."/>
            <person name="Mercati F."/>
            <person name="Riccardi P."/>
            <person name="McKain M.R."/>
            <person name="Kakrana A."/>
            <person name="Tang H."/>
            <person name="Ray J."/>
            <person name="Groenendijk J."/>
            <person name="Arikit S."/>
            <person name="Mathioni S.M."/>
            <person name="Nakano M."/>
            <person name="Shan H."/>
            <person name="Telgmann-Rauber A."/>
            <person name="Kanno A."/>
            <person name="Yue Z."/>
            <person name="Chen H."/>
            <person name="Li W."/>
            <person name="Chen Y."/>
            <person name="Xu X."/>
            <person name="Zhang Y."/>
            <person name="Luo S."/>
            <person name="Chen H."/>
            <person name="Gao J."/>
            <person name="Mao Z."/>
            <person name="Pires J.C."/>
            <person name="Luo M."/>
            <person name="Kudrna D."/>
            <person name="Wing R.A."/>
            <person name="Meyers B.C."/>
            <person name="Yi K."/>
            <person name="Kong H."/>
            <person name="Lavrijsen P."/>
            <person name="Sunseri F."/>
            <person name="Falavigna A."/>
            <person name="Ye Y."/>
            <person name="Leebens-Mack J.H."/>
            <person name="Chen G."/>
        </authorList>
    </citation>
    <scope>NUCLEOTIDE SEQUENCE [LARGE SCALE GENOMIC DNA]</scope>
    <source>
        <strain evidence="8">cv. DH0086</strain>
    </source>
</reference>
<dbReference type="EMBL" id="CM007389">
    <property type="protein sequence ID" value="ONK58283.1"/>
    <property type="molecule type" value="Genomic_DNA"/>
</dbReference>
<name>A0A5P1E8F3_ASPOF</name>
<dbReference type="PANTHER" id="PTHR31263:SF44">
    <property type="entry name" value="OS04G0481200 PROTEIN"/>
    <property type="match status" value="1"/>
</dbReference>
<dbReference type="Gene3D" id="3.20.20.80">
    <property type="entry name" value="Glycosidases"/>
    <property type="match status" value="1"/>
</dbReference>
<dbReference type="Pfam" id="PF00150">
    <property type="entry name" value="Cellulase"/>
    <property type="match status" value="1"/>
</dbReference>
<dbReference type="GO" id="GO:0004553">
    <property type="term" value="F:hydrolase activity, hydrolyzing O-glycosyl compounds"/>
    <property type="evidence" value="ECO:0007669"/>
    <property type="project" value="InterPro"/>
</dbReference>
<dbReference type="OrthoDB" id="442731at2759"/>
<evidence type="ECO:0000256" key="1">
    <source>
        <dbReference type="ARBA" id="ARBA00005641"/>
    </source>
</evidence>
<dbReference type="SUPFAM" id="SSF50370">
    <property type="entry name" value="Ricin B-like lectins"/>
    <property type="match status" value="1"/>
</dbReference>
<dbReference type="InterPro" id="IPR017853">
    <property type="entry name" value="GH"/>
</dbReference>
<evidence type="ECO:0000256" key="4">
    <source>
        <dbReference type="RuleBase" id="RU361153"/>
    </source>
</evidence>
<dbReference type="SUPFAM" id="SSF51445">
    <property type="entry name" value="(Trans)glycosidases"/>
    <property type="match status" value="1"/>
</dbReference>
<sequence>MKPSFFHSSLSLLFSILFQTLIPQPASALPLSTSGRWIVDEITGQRVKLACVNWASHLETMVAEGLDKRPLDEISKTIGSMRFNCVRLTWPTYLVADSSVEPSGSITVHESLRRLGLNASIIGIYTYNNWILDQTLIQAFKAVVSNLGSNHIMVILDNHITKPGWCCNYHDGDGFFGDEFFNPKDWISGLTKMAEMFKEDYNVVGMSLRNELRGPRQNVPDWYKYMQMGAEAVHKANPNVLVILSGLDFDTDLSFLSNKKIELSFTTKEVYEMHWYSFTNGDTWNLNANDACSSVISSVMSRAGFLLSHGWPLFMSEWGIDQRGENNNDNRYLGCFLATAAALDVDWGLWALQGSYYLREGIVDAEEFYGVFSLNWERKRNQTFLDRIASLRSPFQGPGLNHALHTILYHPTSGMCVNPTESSELSLGSCDSAKGWRYTKEKLIQLQGTNLFARDFGPGYNVTLSDYSPDTTMKWDLISATRMHISSMNETDLCLDVGRDGYTLMTYQCCLGEADQDCDPEGQWFKMVSSNRPVLQYVLY</sequence>
<comment type="similarity">
    <text evidence="1 4">Belongs to the glycosyl hydrolase 5 (cellulase A) family.</text>
</comment>
<gene>
    <name evidence="7" type="ORF">A4U43_C09F10580</name>
</gene>
<evidence type="ECO:0000259" key="6">
    <source>
        <dbReference type="Pfam" id="PF00150"/>
    </source>
</evidence>
<dbReference type="Proteomes" id="UP000243459">
    <property type="component" value="Chromosome 9"/>
</dbReference>
<feature type="domain" description="Glycoside hydrolase family 5" evidence="6">
    <location>
        <begin position="123"/>
        <end position="353"/>
    </location>
</feature>
<dbReference type="Gramene" id="ONK58283">
    <property type="protein sequence ID" value="ONK58283"/>
    <property type="gene ID" value="A4U43_C09F10580"/>
</dbReference>
<evidence type="ECO:0000256" key="3">
    <source>
        <dbReference type="ARBA" id="ARBA00023295"/>
    </source>
</evidence>
<dbReference type="GO" id="GO:0000272">
    <property type="term" value="P:polysaccharide catabolic process"/>
    <property type="evidence" value="ECO:0007669"/>
    <property type="project" value="InterPro"/>
</dbReference>
<evidence type="ECO:0000313" key="8">
    <source>
        <dbReference type="Proteomes" id="UP000243459"/>
    </source>
</evidence>
<dbReference type="Gene3D" id="2.80.10.50">
    <property type="match status" value="1"/>
</dbReference>
<dbReference type="AlphaFoldDB" id="A0A5P1E8F3"/>
<evidence type="ECO:0000313" key="7">
    <source>
        <dbReference type="EMBL" id="ONK58283.1"/>
    </source>
</evidence>
<dbReference type="InterPro" id="IPR001547">
    <property type="entry name" value="Glyco_hydro_5"/>
</dbReference>
<proteinExistence type="inferred from homology"/>
<keyword evidence="8" id="KW-1185">Reference proteome</keyword>
<evidence type="ECO:0000256" key="5">
    <source>
        <dbReference type="SAM" id="SignalP"/>
    </source>
</evidence>